<keyword evidence="3 6" id="KW-0378">Hydrolase</keyword>
<dbReference type="Gene3D" id="3.20.110.10">
    <property type="entry name" value="Glycoside hydrolase 38, N terminal domain"/>
    <property type="match status" value="1"/>
</dbReference>
<keyword evidence="7" id="KW-1185">Reference proteome</keyword>
<protein>
    <submittedName>
        <fullName evidence="6">Glycosyl hydrolase-related protein</fullName>
    </submittedName>
</protein>
<dbReference type="CDD" id="cd10814">
    <property type="entry name" value="GH38N_AMII_SpGH38_like"/>
    <property type="match status" value="1"/>
</dbReference>
<dbReference type="PANTHER" id="PTHR46017:SF2">
    <property type="entry name" value="MANNOSYLGLYCERATE HYDROLASE"/>
    <property type="match status" value="1"/>
</dbReference>
<dbReference type="SUPFAM" id="SSF74650">
    <property type="entry name" value="Galactose mutarotase-like"/>
    <property type="match status" value="1"/>
</dbReference>
<dbReference type="Pfam" id="PF18438">
    <property type="entry name" value="Glyco_hydro_38"/>
    <property type="match status" value="1"/>
</dbReference>
<name>A0A9X4QM97_9BACL</name>
<evidence type="ECO:0000256" key="2">
    <source>
        <dbReference type="ARBA" id="ARBA00022723"/>
    </source>
</evidence>
<dbReference type="Pfam" id="PF07748">
    <property type="entry name" value="Glyco_hydro_38C"/>
    <property type="match status" value="1"/>
</dbReference>
<dbReference type="Gene3D" id="1.20.1270.50">
    <property type="entry name" value="Glycoside hydrolase family 38, central domain"/>
    <property type="match status" value="1"/>
</dbReference>
<dbReference type="InterPro" id="IPR041509">
    <property type="entry name" value="GH38_beta-1"/>
</dbReference>
<dbReference type="InterPro" id="IPR011330">
    <property type="entry name" value="Glyco_hydro/deAcase_b/a-brl"/>
</dbReference>
<evidence type="ECO:0000313" key="6">
    <source>
        <dbReference type="EMBL" id="MDG0791120.1"/>
    </source>
</evidence>
<comment type="similarity">
    <text evidence="1">Belongs to the glycosyl hydrolase 38 family.</text>
</comment>
<dbReference type="GO" id="GO:0009313">
    <property type="term" value="P:oligosaccharide catabolic process"/>
    <property type="evidence" value="ECO:0007669"/>
    <property type="project" value="TreeGrafter"/>
</dbReference>
<dbReference type="Pfam" id="PF17677">
    <property type="entry name" value="Glyco_hydro38C2"/>
    <property type="match status" value="1"/>
</dbReference>
<dbReference type="AlphaFoldDB" id="A0A9X4QM97"/>
<keyword evidence="4" id="KW-0326">Glycosidase</keyword>
<keyword evidence="2" id="KW-0479">Metal-binding</keyword>
<dbReference type="InterPro" id="IPR037094">
    <property type="entry name" value="Glyco_hydro_38_cen_sf"/>
</dbReference>
<dbReference type="PANTHER" id="PTHR46017">
    <property type="entry name" value="ALPHA-MANNOSIDASE 2C1"/>
    <property type="match status" value="1"/>
</dbReference>
<comment type="caution">
    <text evidence="6">The sequence shown here is derived from an EMBL/GenBank/DDBJ whole genome shotgun (WGS) entry which is preliminary data.</text>
</comment>
<organism evidence="6 7">
    <name type="scientific">Cohnella ginsengisoli</name>
    <dbReference type="NCBI Taxonomy" id="425004"/>
    <lineage>
        <taxon>Bacteria</taxon>
        <taxon>Bacillati</taxon>
        <taxon>Bacillota</taxon>
        <taxon>Bacilli</taxon>
        <taxon>Bacillales</taxon>
        <taxon>Paenibacillaceae</taxon>
        <taxon>Cohnella</taxon>
    </lineage>
</organism>
<dbReference type="InterPro" id="IPR011682">
    <property type="entry name" value="Glyco_hydro_38_C"/>
</dbReference>
<reference evidence="6 7" key="1">
    <citation type="submission" date="2022-10" db="EMBL/GenBank/DDBJ databases">
        <title>Comparative genomic analysis of Cohnella hashimotonis sp. nov., isolated from the International Space Station.</title>
        <authorList>
            <person name="Simpson A."/>
            <person name="Venkateswaran K."/>
        </authorList>
    </citation>
    <scope>NUCLEOTIDE SEQUENCE [LARGE SCALE GENOMIC DNA]</scope>
    <source>
        <strain evidence="6 7">DSM 18997</strain>
    </source>
</reference>
<dbReference type="InterPro" id="IPR028995">
    <property type="entry name" value="Glyco_hydro_57/38_cen_sf"/>
</dbReference>
<dbReference type="GO" id="GO:0004559">
    <property type="term" value="F:alpha-mannosidase activity"/>
    <property type="evidence" value="ECO:0007669"/>
    <property type="project" value="InterPro"/>
</dbReference>
<dbReference type="RefSeq" id="WP_277564896.1">
    <property type="nucleotide sequence ID" value="NZ_JAPDHZ010000002.1"/>
</dbReference>
<dbReference type="Pfam" id="PF01074">
    <property type="entry name" value="Glyco_hydro_38N"/>
    <property type="match status" value="1"/>
</dbReference>
<feature type="domain" description="Glycoside hydrolase family 38 central" evidence="5">
    <location>
        <begin position="296"/>
        <end position="369"/>
    </location>
</feature>
<dbReference type="Gene3D" id="2.60.40.2210">
    <property type="match status" value="1"/>
</dbReference>
<dbReference type="InterPro" id="IPR041147">
    <property type="entry name" value="GH38_C"/>
</dbReference>
<evidence type="ECO:0000256" key="4">
    <source>
        <dbReference type="ARBA" id="ARBA00023295"/>
    </source>
</evidence>
<proteinExistence type="inferred from homology"/>
<dbReference type="InterPro" id="IPR027291">
    <property type="entry name" value="Glyco_hydro_38_N_sf"/>
</dbReference>
<dbReference type="EMBL" id="JAPDHZ010000002">
    <property type="protein sequence ID" value="MDG0791120.1"/>
    <property type="molecule type" value="Genomic_DNA"/>
</dbReference>
<evidence type="ECO:0000313" key="7">
    <source>
        <dbReference type="Proteomes" id="UP001153387"/>
    </source>
</evidence>
<dbReference type="Pfam" id="PF09261">
    <property type="entry name" value="Alpha-mann_mid"/>
    <property type="match status" value="1"/>
</dbReference>
<dbReference type="GO" id="GO:0006013">
    <property type="term" value="P:mannose metabolic process"/>
    <property type="evidence" value="ECO:0007669"/>
    <property type="project" value="InterPro"/>
</dbReference>
<dbReference type="SUPFAM" id="SSF88713">
    <property type="entry name" value="Glycoside hydrolase/deacetylase"/>
    <property type="match status" value="1"/>
</dbReference>
<accession>A0A9X4QM97</accession>
<sequence length="892" mass="98363">MEKATVHVISHSHWDREWYMPFEKFRMRLVKLIDDVLELLEAENNGFAFFHLDGHVLLVDDYLEIRPEQEERLRALVRQGKLSIGPWYVLQDAFLTSGEAQIRNLQLGLARAEELGGATEIGYFPDTFGNISQSAQLLQGFGIRHAVFGRGINAIAENNGVRNTDSSGYPSELWWASPDGSRVLSVFLANWYHNGMELPTDPARAAERGRVALDNVERFATTPHLLLMNGCDHQPVQADVGRAVAALNEGLPAYRFVHSRFADYFDRLEAYGSPSATVAGELIGERTDGWTTLVNTASSRMYLKQWNTRVQGELERWAEPFATIAGLLGREYPAAFMKQAWKLLLQNHPHDSICGCSVDAVHEEMVTRFMKSAQIAESLSSEAMAYIAGRTDTSAFASREAGAPADVYPFVVFNPLGWTRDEWTTVDIDAEAELAPERYALLDRDGAEVACAWEDLGWISGFTLPDDRFRIPWRKRRYRLTFLASGIPGTGHAVFAWVRRSRDKAVPIGNGDEASCVLAADSATLENAYLRIVADLGGILTLEDKITGQIYRDLLALEDSGDIGNEYLYRAAEDAPPILTGKALVRLEDRSTFGCARLVIRHRLELPAEREGSGRSTRTVSQEIEVVVSLRTGAKYAEIDVSLDNAAKDHRLRALFPSDAAAEFVRADAPFDVVKRSIAPWEGWRNPSRNERMQSFVDMSDGARGLAIVTEGLPEYEALRDGRGTIALTLLRCVGELGDWNYFPTPGAQCLGPYGCRFAVVPHGGDYREVVRTAQAFNAPFRAVPTGVHGGPLPSALSWASVDSPGGAVVTTALKRAEDAEGVVLRLVNLGESEEKVSATGRLFEGDVAVSERMLSERVTAPVPAEEGRIAFALAPKKILTLGIEGTFVEVK</sequence>
<dbReference type="InterPro" id="IPR000602">
    <property type="entry name" value="Glyco_hydro_38_N"/>
</dbReference>
<dbReference type="GO" id="GO:0030246">
    <property type="term" value="F:carbohydrate binding"/>
    <property type="evidence" value="ECO:0007669"/>
    <property type="project" value="InterPro"/>
</dbReference>
<dbReference type="GO" id="GO:0046872">
    <property type="term" value="F:metal ion binding"/>
    <property type="evidence" value="ECO:0007669"/>
    <property type="project" value="UniProtKB-KW"/>
</dbReference>
<dbReference type="InterPro" id="IPR011013">
    <property type="entry name" value="Gal_mutarotase_sf_dom"/>
</dbReference>
<dbReference type="SMART" id="SM00872">
    <property type="entry name" value="Alpha-mann_mid"/>
    <property type="match status" value="1"/>
</dbReference>
<evidence type="ECO:0000256" key="1">
    <source>
        <dbReference type="ARBA" id="ARBA00009792"/>
    </source>
</evidence>
<dbReference type="InterPro" id="IPR015341">
    <property type="entry name" value="Glyco_hydro_38_cen"/>
</dbReference>
<dbReference type="Proteomes" id="UP001153387">
    <property type="component" value="Unassembled WGS sequence"/>
</dbReference>
<dbReference type="Gene3D" id="2.70.98.30">
    <property type="entry name" value="Golgi alpha-mannosidase II, domain 4"/>
    <property type="match status" value="1"/>
</dbReference>
<dbReference type="SUPFAM" id="SSF88688">
    <property type="entry name" value="Families 57/38 glycoside transferase middle domain"/>
    <property type="match status" value="1"/>
</dbReference>
<evidence type="ECO:0000259" key="5">
    <source>
        <dbReference type="SMART" id="SM00872"/>
    </source>
</evidence>
<evidence type="ECO:0000256" key="3">
    <source>
        <dbReference type="ARBA" id="ARBA00022801"/>
    </source>
</evidence>
<gene>
    <name evidence="6" type="ORF">OMP38_09730</name>
</gene>